<dbReference type="EMBL" id="SEYY01001045">
    <property type="protein sequence ID" value="KAB7505977.1"/>
    <property type="molecule type" value="Genomic_DNA"/>
</dbReference>
<name>A0A5N5TI99_9CRUS</name>
<protein>
    <submittedName>
        <fullName evidence="1">Uncharacterized protein</fullName>
    </submittedName>
</protein>
<evidence type="ECO:0000313" key="2">
    <source>
        <dbReference type="Proteomes" id="UP000326759"/>
    </source>
</evidence>
<evidence type="ECO:0000313" key="1">
    <source>
        <dbReference type="EMBL" id="KAB7505977.1"/>
    </source>
</evidence>
<reference evidence="1 2" key="1">
    <citation type="journal article" date="2019" name="PLoS Biol.">
        <title>Sex chromosomes control vertical transmission of feminizing Wolbachia symbionts in an isopod.</title>
        <authorList>
            <person name="Becking T."/>
            <person name="Chebbi M.A."/>
            <person name="Giraud I."/>
            <person name="Moumen B."/>
            <person name="Laverre T."/>
            <person name="Caubet Y."/>
            <person name="Peccoud J."/>
            <person name="Gilbert C."/>
            <person name="Cordaux R."/>
        </authorList>
    </citation>
    <scope>NUCLEOTIDE SEQUENCE [LARGE SCALE GENOMIC DNA]</scope>
    <source>
        <strain evidence="1">ANa2</strain>
        <tissue evidence="1">Whole body excluding digestive tract and cuticle</tissue>
    </source>
</reference>
<dbReference type="Proteomes" id="UP000326759">
    <property type="component" value="Unassembled WGS sequence"/>
</dbReference>
<proteinExistence type="predicted"/>
<feature type="non-terminal residue" evidence="1">
    <location>
        <position position="1"/>
    </location>
</feature>
<accession>A0A5N5TI99</accession>
<sequence length="181" mass="20246">VINRVHEEIRDLPWLLSSLEHSDSSLVASGLKVVISLSSSLKGARVLDEAFMQVPGGIWTLLMRYLVREDLSPAVRILSGYALLNFTSHLFYCRNDDDKPWKSLCLTDTLAGVTDKISSETVVGEEALMGITVLFDVFGQGRNLLKGIRSSVCDVKRHLLPNIEAEEYKEFCKFFLVLLAI</sequence>
<keyword evidence="2" id="KW-1185">Reference proteome</keyword>
<gene>
    <name evidence="1" type="ORF">Anas_02851</name>
</gene>
<dbReference type="AlphaFoldDB" id="A0A5N5TI99"/>
<organism evidence="1 2">
    <name type="scientific">Armadillidium nasatum</name>
    <dbReference type="NCBI Taxonomy" id="96803"/>
    <lineage>
        <taxon>Eukaryota</taxon>
        <taxon>Metazoa</taxon>
        <taxon>Ecdysozoa</taxon>
        <taxon>Arthropoda</taxon>
        <taxon>Crustacea</taxon>
        <taxon>Multicrustacea</taxon>
        <taxon>Malacostraca</taxon>
        <taxon>Eumalacostraca</taxon>
        <taxon>Peracarida</taxon>
        <taxon>Isopoda</taxon>
        <taxon>Oniscidea</taxon>
        <taxon>Crinocheta</taxon>
        <taxon>Armadillidiidae</taxon>
        <taxon>Armadillidium</taxon>
    </lineage>
</organism>
<comment type="caution">
    <text evidence="1">The sequence shown here is derived from an EMBL/GenBank/DDBJ whole genome shotgun (WGS) entry which is preliminary data.</text>
</comment>